<accession>G6YK42</accession>
<dbReference type="AlphaFoldDB" id="G6YK42"/>
<feature type="transmembrane region" description="Helical" evidence="1">
    <location>
        <begin position="239"/>
        <end position="258"/>
    </location>
</feature>
<evidence type="ECO:0000313" key="3">
    <source>
        <dbReference type="Proteomes" id="UP000002949"/>
    </source>
</evidence>
<keyword evidence="1" id="KW-1133">Transmembrane helix</keyword>
<name>G6YK42_9HYPH</name>
<proteinExistence type="predicted"/>
<dbReference type="EMBL" id="AGSN01000230">
    <property type="protein sequence ID" value="EHH04029.1"/>
    <property type="molecule type" value="Genomic_DNA"/>
</dbReference>
<protein>
    <submittedName>
        <fullName evidence="2">Uncharacterized protein</fullName>
    </submittedName>
</protein>
<sequence length="270" mass="29989">MGRLFAGHGLLAIGGLFGRRRLFALGRLLSRHRLFADRLLAALLLALRLFALGGCCLLLRLKRFGLRDRLTGGRCLLGRRLLGGRGFDLLILLALLALGLLVVVVCRGGLLDRLFGRCGLLLLVALFPARLDRLLFVCRSRLFGGLFGRRGLDLLLLVALFPARLDRLLFVCRGRLLGGLFGRCGLDLLLLVTFLPARQLLLSGRRGLFDRSLFGLLLLITLLPARLLLLLALRRRSLLRWRGFCLLLLVALLSLGLFRLPLLFLRAGLC</sequence>
<dbReference type="Proteomes" id="UP000002949">
    <property type="component" value="Unassembled WGS sequence"/>
</dbReference>
<gene>
    <name evidence="2" type="ORF">MEA186_31881</name>
</gene>
<feature type="transmembrane region" description="Helical" evidence="1">
    <location>
        <begin position="82"/>
        <end position="102"/>
    </location>
</feature>
<dbReference type="RefSeq" id="WP_006206161.1">
    <property type="nucleotide sequence ID" value="NZ_AGSN01000230.1"/>
</dbReference>
<keyword evidence="1" id="KW-0812">Transmembrane</keyword>
<feature type="transmembrane region" description="Helical" evidence="1">
    <location>
        <begin position="40"/>
        <end position="61"/>
    </location>
</feature>
<keyword evidence="3" id="KW-1185">Reference proteome</keyword>
<evidence type="ECO:0000313" key="2">
    <source>
        <dbReference type="EMBL" id="EHH04029.1"/>
    </source>
</evidence>
<reference evidence="2 3" key="1">
    <citation type="journal article" date="2012" name="J. Bacteriol.">
        <title>Draft Genome Sequence of Plant Growth-Promoting Rhizobium Mesorhizobium amorphae, Isolated from Zinc-Lead Mine Tailings.</title>
        <authorList>
            <person name="Hao X."/>
            <person name="Lin Y."/>
            <person name="Johnstone L."/>
            <person name="Baltrus D.A."/>
            <person name="Miller S.J."/>
            <person name="Wei G."/>
            <person name="Rensing C."/>
        </authorList>
    </citation>
    <scope>NUCLEOTIDE SEQUENCE [LARGE SCALE GENOMIC DNA]</scope>
    <source>
        <strain evidence="2 3">CCNWGS0123</strain>
    </source>
</reference>
<feature type="transmembrane region" description="Helical" evidence="1">
    <location>
        <begin position="213"/>
        <end position="233"/>
    </location>
</feature>
<organism evidence="2 3">
    <name type="scientific">Mesorhizobium amorphae CCNWGS0123</name>
    <dbReference type="NCBI Taxonomy" id="1082933"/>
    <lineage>
        <taxon>Bacteria</taxon>
        <taxon>Pseudomonadati</taxon>
        <taxon>Pseudomonadota</taxon>
        <taxon>Alphaproteobacteria</taxon>
        <taxon>Hyphomicrobiales</taxon>
        <taxon>Phyllobacteriaceae</taxon>
        <taxon>Mesorhizobium</taxon>
    </lineage>
</organism>
<feature type="transmembrane region" description="Helical" evidence="1">
    <location>
        <begin position="176"/>
        <end position="201"/>
    </location>
</feature>
<keyword evidence="1" id="KW-0472">Membrane</keyword>
<evidence type="ECO:0000256" key="1">
    <source>
        <dbReference type="SAM" id="Phobius"/>
    </source>
</evidence>